<comment type="similarity">
    <text evidence="3">Belongs to the AIG1 family.</text>
</comment>
<dbReference type="EMBL" id="CAJQZP010000359">
    <property type="protein sequence ID" value="CAG4958054.1"/>
    <property type="molecule type" value="Genomic_DNA"/>
</dbReference>
<comment type="catalytic activity">
    <reaction evidence="11">
        <text>12-(9Z-octadecenoyloxy)-octadecanoate + H2O = 12-hydroxyoctadecanoate + (9Z)-octadecenoate + H(+)</text>
        <dbReference type="Rhea" id="RHEA:52060"/>
        <dbReference type="ChEBI" id="CHEBI:15377"/>
        <dbReference type="ChEBI" id="CHEBI:15378"/>
        <dbReference type="ChEBI" id="CHEBI:30823"/>
        <dbReference type="ChEBI" id="CHEBI:84201"/>
        <dbReference type="ChEBI" id="CHEBI:136302"/>
    </reaction>
    <physiologicalReaction direction="left-to-right" evidence="11">
        <dbReference type="Rhea" id="RHEA:52061"/>
    </physiologicalReaction>
</comment>
<evidence type="ECO:0000256" key="11">
    <source>
        <dbReference type="ARBA" id="ARBA00048701"/>
    </source>
</evidence>
<evidence type="ECO:0000256" key="7">
    <source>
        <dbReference type="ARBA" id="ARBA00047368"/>
    </source>
</evidence>
<dbReference type="PANTHER" id="PTHR10989">
    <property type="entry name" value="ANDROGEN-INDUCED PROTEIN 1-RELATED"/>
    <property type="match status" value="1"/>
</dbReference>
<evidence type="ECO:0000256" key="13">
    <source>
        <dbReference type="ARBA" id="ARBA00049221"/>
    </source>
</evidence>
<comment type="catalytic activity">
    <reaction evidence="7">
        <text>12-hexadecanoyloxy-octadecanoate + H2O = 12-hydroxyoctadecanoate + hexadecanoate + H(+)</text>
        <dbReference type="Rhea" id="RHEA:52056"/>
        <dbReference type="ChEBI" id="CHEBI:7896"/>
        <dbReference type="ChEBI" id="CHEBI:15377"/>
        <dbReference type="ChEBI" id="CHEBI:15378"/>
        <dbReference type="ChEBI" id="CHEBI:83677"/>
        <dbReference type="ChEBI" id="CHEBI:84201"/>
    </reaction>
    <physiologicalReaction direction="left-to-right" evidence="7">
        <dbReference type="Rhea" id="RHEA:52057"/>
    </physiologicalReaction>
</comment>
<evidence type="ECO:0000256" key="10">
    <source>
        <dbReference type="ARBA" id="ARBA00048680"/>
    </source>
</evidence>
<feature type="transmembrane region" description="Helical" evidence="18">
    <location>
        <begin position="449"/>
        <end position="476"/>
    </location>
</feature>
<dbReference type="AlphaFoldDB" id="A0A8S3WGP0"/>
<comment type="catalytic activity">
    <reaction evidence="14">
        <text>13-(9Z-octadecenoyloxy)-octadecanoate + H2O = 13-hydroxy-octadecanoate + (9Z)-octadecenoate + H(+)</text>
        <dbReference type="Rhea" id="RHEA:52064"/>
        <dbReference type="ChEBI" id="CHEBI:15377"/>
        <dbReference type="ChEBI" id="CHEBI:15378"/>
        <dbReference type="ChEBI" id="CHEBI:30823"/>
        <dbReference type="ChEBI" id="CHEBI:136303"/>
        <dbReference type="ChEBI" id="CHEBI:136304"/>
    </reaction>
    <physiologicalReaction direction="left-to-right" evidence="14">
        <dbReference type="Rhea" id="RHEA:52065"/>
    </physiologicalReaction>
</comment>
<dbReference type="GO" id="GO:0016020">
    <property type="term" value="C:membrane"/>
    <property type="evidence" value="ECO:0007669"/>
    <property type="project" value="InterPro"/>
</dbReference>
<evidence type="ECO:0000256" key="8">
    <source>
        <dbReference type="ARBA" id="ARBA00047427"/>
    </source>
</evidence>
<comment type="caution">
    <text evidence="19">The sequence shown here is derived from an EMBL/GenBank/DDBJ whole genome shotgun (WGS) entry which is preliminary data.</text>
</comment>
<accession>A0A8S3WGP0</accession>
<comment type="catalytic activity">
    <reaction evidence="13">
        <text>9-octadecanoyloxy-octadecanoate + H2O = 9-hydroxy-octadecanoate + octadecanoate + H(+)</text>
        <dbReference type="Rhea" id="RHEA:52096"/>
        <dbReference type="ChEBI" id="CHEBI:15377"/>
        <dbReference type="ChEBI" id="CHEBI:15378"/>
        <dbReference type="ChEBI" id="CHEBI:25629"/>
        <dbReference type="ChEBI" id="CHEBI:136286"/>
        <dbReference type="ChEBI" id="CHEBI:136373"/>
    </reaction>
    <physiologicalReaction direction="left-to-right" evidence="13">
        <dbReference type="Rhea" id="RHEA:52097"/>
    </physiologicalReaction>
</comment>
<keyword evidence="17" id="KW-0175">Coiled coil</keyword>
<gene>
    <name evidence="19" type="ORF">PAPOLLO_LOCUS5889</name>
</gene>
<dbReference type="Proteomes" id="UP000691718">
    <property type="component" value="Unassembled WGS sequence"/>
</dbReference>
<comment type="catalytic activity">
    <reaction evidence="9">
        <text>9-hexadecanoyloxy-octadecanoate + H2O = 9-hydroxy-octadecanoate + hexadecanoate + H(+)</text>
        <dbReference type="Rhea" id="RHEA:52052"/>
        <dbReference type="ChEBI" id="CHEBI:7896"/>
        <dbReference type="ChEBI" id="CHEBI:15377"/>
        <dbReference type="ChEBI" id="CHEBI:15378"/>
        <dbReference type="ChEBI" id="CHEBI:83670"/>
        <dbReference type="ChEBI" id="CHEBI:136286"/>
    </reaction>
    <physiologicalReaction direction="left-to-right" evidence="9">
        <dbReference type="Rhea" id="RHEA:52053"/>
    </physiologicalReaction>
</comment>
<evidence type="ECO:0000256" key="1">
    <source>
        <dbReference type="ARBA" id="ARBA00000923"/>
    </source>
</evidence>
<protein>
    <submittedName>
        <fullName evidence="19">(apollo) hypothetical protein</fullName>
    </submittedName>
</protein>
<comment type="catalytic activity">
    <reaction evidence="12">
        <text>9-(9Z-octadecenoyloxy)-octadecanoate + H2O = 9-hydroxy-octadecanoate + (9Z)-octadecenoate + H(+)</text>
        <dbReference type="Rhea" id="RHEA:52048"/>
        <dbReference type="ChEBI" id="CHEBI:15377"/>
        <dbReference type="ChEBI" id="CHEBI:15378"/>
        <dbReference type="ChEBI" id="CHEBI:30823"/>
        <dbReference type="ChEBI" id="CHEBI:136282"/>
        <dbReference type="ChEBI" id="CHEBI:136286"/>
    </reaction>
    <physiologicalReaction direction="left-to-right" evidence="12">
        <dbReference type="Rhea" id="RHEA:52049"/>
    </physiologicalReaction>
</comment>
<dbReference type="InterPro" id="IPR006838">
    <property type="entry name" value="ADTRP_AIG1"/>
</dbReference>
<evidence type="ECO:0000256" key="3">
    <source>
        <dbReference type="ARBA" id="ARBA00009300"/>
    </source>
</evidence>
<reference evidence="19" key="1">
    <citation type="submission" date="2021-04" db="EMBL/GenBank/DDBJ databases">
        <authorList>
            <person name="Tunstrom K."/>
        </authorList>
    </citation>
    <scope>NUCLEOTIDE SEQUENCE</scope>
</reference>
<evidence type="ECO:0000256" key="16">
    <source>
        <dbReference type="ARBA" id="ARBA00049428"/>
    </source>
</evidence>
<evidence type="ECO:0000256" key="15">
    <source>
        <dbReference type="ARBA" id="ARBA00049322"/>
    </source>
</evidence>
<evidence type="ECO:0000313" key="20">
    <source>
        <dbReference type="Proteomes" id="UP000691718"/>
    </source>
</evidence>
<evidence type="ECO:0000313" key="19">
    <source>
        <dbReference type="EMBL" id="CAG4958054.1"/>
    </source>
</evidence>
<proteinExistence type="inferred from homology"/>
<evidence type="ECO:0000256" key="5">
    <source>
        <dbReference type="ARBA" id="ARBA00022989"/>
    </source>
</evidence>
<evidence type="ECO:0000256" key="17">
    <source>
        <dbReference type="SAM" id="Coils"/>
    </source>
</evidence>
<feature type="transmembrane region" description="Helical" evidence="18">
    <location>
        <begin position="564"/>
        <end position="583"/>
    </location>
</feature>
<feature type="transmembrane region" description="Helical" evidence="18">
    <location>
        <begin position="406"/>
        <end position="428"/>
    </location>
</feature>
<comment type="catalytic activity">
    <reaction evidence="10">
        <text>12-octadecanoyloxy-octadecanoate + H2O = 12-hydroxyoctadecanoate + octadecanoate + H(+)</text>
        <dbReference type="Rhea" id="RHEA:52080"/>
        <dbReference type="ChEBI" id="CHEBI:15377"/>
        <dbReference type="ChEBI" id="CHEBI:15378"/>
        <dbReference type="ChEBI" id="CHEBI:25629"/>
        <dbReference type="ChEBI" id="CHEBI:84201"/>
        <dbReference type="ChEBI" id="CHEBI:136330"/>
    </reaction>
    <physiologicalReaction direction="left-to-right" evidence="10">
        <dbReference type="Rhea" id="RHEA:52081"/>
    </physiologicalReaction>
</comment>
<feature type="transmembrane region" description="Helical" evidence="18">
    <location>
        <begin position="313"/>
        <end position="332"/>
    </location>
</feature>
<feature type="transmembrane region" description="Helical" evidence="18">
    <location>
        <begin position="380"/>
        <end position="400"/>
    </location>
</feature>
<dbReference type="GO" id="GO:0012505">
    <property type="term" value="C:endomembrane system"/>
    <property type="evidence" value="ECO:0007669"/>
    <property type="project" value="UniProtKB-SubCell"/>
</dbReference>
<keyword evidence="6 18" id="KW-0472">Membrane</keyword>
<feature type="transmembrane region" description="Helical" evidence="18">
    <location>
        <begin position="20"/>
        <end position="41"/>
    </location>
</feature>
<organism evidence="19 20">
    <name type="scientific">Parnassius apollo</name>
    <name type="common">Apollo butterfly</name>
    <name type="synonym">Papilio apollo</name>
    <dbReference type="NCBI Taxonomy" id="110799"/>
    <lineage>
        <taxon>Eukaryota</taxon>
        <taxon>Metazoa</taxon>
        <taxon>Ecdysozoa</taxon>
        <taxon>Arthropoda</taxon>
        <taxon>Hexapoda</taxon>
        <taxon>Insecta</taxon>
        <taxon>Pterygota</taxon>
        <taxon>Neoptera</taxon>
        <taxon>Endopterygota</taxon>
        <taxon>Lepidoptera</taxon>
        <taxon>Glossata</taxon>
        <taxon>Ditrysia</taxon>
        <taxon>Papilionoidea</taxon>
        <taxon>Papilionidae</taxon>
        <taxon>Parnassiinae</taxon>
        <taxon>Parnassini</taxon>
        <taxon>Parnassius</taxon>
        <taxon>Parnassius</taxon>
    </lineage>
</organism>
<keyword evidence="20" id="KW-1185">Reference proteome</keyword>
<evidence type="ECO:0000256" key="18">
    <source>
        <dbReference type="SAM" id="Phobius"/>
    </source>
</evidence>
<evidence type="ECO:0000256" key="4">
    <source>
        <dbReference type="ARBA" id="ARBA00022692"/>
    </source>
</evidence>
<evidence type="ECO:0000256" key="14">
    <source>
        <dbReference type="ARBA" id="ARBA00049296"/>
    </source>
</evidence>
<comment type="catalytic activity">
    <reaction evidence="1">
        <text>9-(9Z-hexadecenoyloxy)-octadecanoate + H2O = (9Z)-hexadecenoate + 9-hydroxy-octadecanoate + H(+)</text>
        <dbReference type="Rhea" id="RHEA:52068"/>
        <dbReference type="ChEBI" id="CHEBI:15377"/>
        <dbReference type="ChEBI" id="CHEBI:15378"/>
        <dbReference type="ChEBI" id="CHEBI:32372"/>
        <dbReference type="ChEBI" id="CHEBI:136286"/>
        <dbReference type="ChEBI" id="CHEBI:136309"/>
    </reaction>
    <physiologicalReaction direction="left-to-right" evidence="1">
        <dbReference type="Rhea" id="RHEA:52069"/>
    </physiologicalReaction>
</comment>
<feature type="transmembrane region" description="Helical" evidence="18">
    <location>
        <begin position="603"/>
        <end position="630"/>
    </location>
</feature>
<comment type="subcellular location">
    <subcellularLocation>
        <location evidence="2">Endomembrane system</location>
        <topology evidence="2">Multi-pass membrane protein</topology>
    </subcellularLocation>
</comment>
<name>A0A8S3WGP0_PARAO</name>
<keyword evidence="4 18" id="KW-0812">Transmembrane</keyword>
<feature type="transmembrane region" description="Helical" evidence="18">
    <location>
        <begin position="496"/>
        <end position="518"/>
    </location>
</feature>
<comment type="catalytic activity">
    <reaction evidence="15">
        <text>13-(9Z-hexadecenoyloxy)-octadecanoate + H2O = 13-hydroxy-octadecanoate + (9Z)-hexadecenoate + H(+)</text>
        <dbReference type="Rhea" id="RHEA:52076"/>
        <dbReference type="ChEBI" id="CHEBI:15377"/>
        <dbReference type="ChEBI" id="CHEBI:15378"/>
        <dbReference type="ChEBI" id="CHEBI:32372"/>
        <dbReference type="ChEBI" id="CHEBI:136304"/>
        <dbReference type="ChEBI" id="CHEBI:136315"/>
    </reaction>
    <physiologicalReaction direction="left-to-right" evidence="15">
        <dbReference type="Rhea" id="RHEA:52077"/>
    </physiologicalReaction>
</comment>
<dbReference type="OrthoDB" id="1898221at2759"/>
<keyword evidence="5 18" id="KW-1133">Transmembrane helix</keyword>
<evidence type="ECO:0000256" key="9">
    <source>
        <dbReference type="ARBA" id="ARBA00047863"/>
    </source>
</evidence>
<dbReference type="SMR" id="A0A8S3WGP0"/>
<comment type="catalytic activity">
    <reaction evidence="16">
        <text>12-(9Z-hexadecenoyloxy)-octadecanoate + H2O = 12-hydroxyoctadecanoate + (9Z)-hexadecenoate + H(+)</text>
        <dbReference type="Rhea" id="RHEA:52072"/>
        <dbReference type="ChEBI" id="CHEBI:15377"/>
        <dbReference type="ChEBI" id="CHEBI:15378"/>
        <dbReference type="ChEBI" id="CHEBI:32372"/>
        <dbReference type="ChEBI" id="CHEBI:84201"/>
        <dbReference type="ChEBI" id="CHEBI:136312"/>
    </reaction>
    <physiologicalReaction direction="left-to-right" evidence="16">
        <dbReference type="Rhea" id="RHEA:52073"/>
    </physiologicalReaction>
</comment>
<comment type="catalytic activity">
    <reaction evidence="8">
        <text>13-octadecanoyloxy-octadecanoate + H2O = 13-hydroxy-octadecanoate + octadecanoate + H(+)</text>
        <dbReference type="Rhea" id="RHEA:52084"/>
        <dbReference type="ChEBI" id="CHEBI:15377"/>
        <dbReference type="ChEBI" id="CHEBI:15378"/>
        <dbReference type="ChEBI" id="CHEBI:25629"/>
        <dbReference type="ChEBI" id="CHEBI:136304"/>
        <dbReference type="ChEBI" id="CHEBI:136335"/>
    </reaction>
    <physiologicalReaction direction="left-to-right" evidence="8">
        <dbReference type="Rhea" id="RHEA:52085"/>
    </physiologicalReaction>
</comment>
<dbReference type="PANTHER" id="PTHR10989:SF16">
    <property type="entry name" value="AT02829P-RELATED"/>
    <property type="match status" value="1"/>
</dbReference>
<evidence type="ECO:0000256" key="2">
    <source>
        <dbReference type="ARBA" id="ARBA00004127"/>
    </source>
</evidence>
<evidence type="ECO:0000256" key="12">
    <source>
        <dbReference type="ARBA" id="ARBA00048800"/>
    </source>
</evidence>
<sequence>MDDPLLKDFSNTQSRYFTCWTFAIQVFYALIGLTCDILTLLNSGKKDYKLPKHLRGCRDTLFAGVLWPSTLQLISNKLFDLIHCGGVYLKFLLLSLHYDIIIGATGMVAESEILNPAISRTSSDSEKTATSSPESFHWELIPEIRLFREELCRVRKELKDFRRDMVELRESLVMSNKRMDEMESRISILEQKTQSNSFESSVLEYYNSTTLQHCTMAGRRNLEKTKPEDAVKTLEKKFEECMSSFQARLESSQPNITSLTNDFIMFKETMKTALEILKKQVQSLTLLTDDIDNRSRRKFLLIRGIEESDTENCIDTVVNLLVCTVFWSLFLYDRDLILPEVFDKVLSWTSNHVIHTAIVPVVLWEVVFRPRSEPKSHLRNVLHVLFHIFLYFLVLTYTYIERGIWIYPILTKTFATIVMHVSNIYFMIKGIKKEHYDDPYLKGFRNLQSRYFTCWTFVIQIFYALIGLTCDILTLLNSGKKDYKLPKHLRGCRDTLFAGVLWPSTLLVSTVFWSLFLYDRDLILPKAIDKVLSKTSNHVIHTAIVPVVLWEVVFRPRTEPKSHLRNMLHVLFHISLYFLVLAYTYRERGIWIYPIFTKTFGTIYFPIILAILLSLKIFFYFLQWQLNYLLHGRKMISKKTL</sequence>
<feature type="coiled-coil region" evidence="17">
    <location>
        <begin position="165"/>
        <end position="192"/>
    </location>
</feature>
<dbReference type="Pfam" id="PF04750">
    <property type="entry name" value="Far-17a_AIG1"/>
    <property type="match status" value="2"/>
</dbReference>
<evidence type="ECO:0000256" key="6">
    <source>
        <dbReference type="ARBA" id="ARBA00023136"/>
    </source>
</evidence>
<feature type="transmembrane region" description="Helical" evidence="18">
    <location>
        <begin position="352"/>
        <end position="368"/>
    </location>
</feature>